<proteinExistence type="predicted"/>
<dbReference type="Proteomes" id="UP001163104">
    <property type="component" value="Chromosome"/>
</dbReference>
<gene>
    <name evidence="1" type="ORF">OD459_06885</name>
</gene>
<reference evidence="1" key="1">
    <citation type="submission" date="2022-10" db="EMBL/GenBank/DDBJ databases">
        <title>Mechanism of multi-heavy metal repair in Cytobacillus Firmus M7.</title>
        <authorList>
            <person name="Li X."/>
            <person name="Yu C."/>
        </authorList>
    </citation>
    <scope>NUCLEOTIDE SEQUENCE</scope>
    <source>
        <strain evidence="1">M7</strain>
    </source>
</reference>
<evidence type="ECO:0000313" key="1">
    <source>
        <dbReference type="EMBL" id="UYG96749.1"/>
    </source>
</evidence>
<dbReference type="AlphaFoldDB" id="A0AA46Q544"/>
<protein>
    <submittedName>
        <fullName evidence="1">Uncharacterized protein</fullName>
    </submittedName>
</protein>
<accession>A0AA46Q544</accession>
<dbReference type="EMBL" id="CP107027">
    <property type="protein sequence ID" value="UYG96749.1"/>
    <property type="molecule type" value="Genomic_DNA"/>
</dbReference>
<name>A0AA46Q544_CYTFI</name>
<evidence type="ECO:0000313" key="2">
    <source>
        <dbReference type="Proteomes" id="UP001163104"/>
    </source>
</evidence>
<organism evidence="1 2">
    <name type="scientific">Cytobacillus firmus</name>
    <name type="common">Bacillus firmus</name>
    <dbReference type="NCBI Taxonomy" id="1399"/>
    <lineage>
        <taxon>Bacteria</taxon>
        <taxon>Bacillati</taxon>
        <taxon>Bacillota</taxon>
        <taxon>Bacilli</taxon>
        <taxon>Bacillales</taxon>
        <taxon>Bacillaceae</taxon>
        <taxon>Cytobacillus</taxon>
    </lineage>
</organism>
<dbReference type="RefSeq" id="WP_263599789.1">
    <property type="nucleotide sequence ID" value="NZ_CP107027.1"/>
</dbReference>
<sequence>MKLIEELIQELTDYSTEYNTGEISKEELNLKLELMISRIDKIQLDNSHSPFIYLPADVLGVFTNLLRRYSVKAKLGLTKLIEAPNKASYNRKARYLIERKLYFVSLHSTIHRNVQGWAMRNTSKYPIVNDYFIIENSLEMEGAVNE</sequence>